<dbReference type="InterPro" id="IPR050983">
    <property type="entry name" value="GST_Omega/HSP26"/>
</dbReference>
<evidence type="ECO:0000256" key="1">
    <source>
        <dbReference type="SAM" id="MobiDB-lite"/>
    </source>
</evidence>
<feature type="compositionally biased region" description="Acidic residues" evidence="1">
    <location>
        <begin position="891"/>
        <end position="902"/>
    </location>
</feature>
<accession>A0A7J6MEQ1</accession>
<dbReference type="PROSITE" id="PS50404">
    <property type="entry name" value="GST_NTER"/>
    <property type="match status" value="2"/>
</dbReference>
<feature type="region of interest" description="Disordered" evidence="1">
    <location>
        <begin position="4340"/>
        <end position="4359"/>
    </location>
</feature>
<dbReference type="Proteomes" id="UP000570595">
    <property type="component" value="Unassembled WGS sequence"/>
</dbReference>
<dbReference type="InterPro" id="IPR036249">
    <property type="entry name" value="Thioredoxin-like_sf"/>
</dbReference>
<dbReference type="GO" id="GO:0016740">
    <property type="term" value="F:transferase activity"/>
    <property type="evidence" value="ECO:0007669"/>
    <property type="project" value="UniProtKB-KW"/>
</dbReference>
<dbReference type="InterPro" id="IPR046807">
    <property type="entry name" value="Tra1_central"/>
</dbReference>
<evidence type="ECO:0000259" key="2">
    <source>
        <dbReference type="PROSITE" id="PS50404"/>
    </source>
</evidence>
<feature type="compositionally biased region" description="Acidic residues" evidence="1">
    <location>
        <begin position="714"/>
        <end position="724"/>
    </location>
</feature>
<feature type="region of interest" description="Disordered" evidence="1">
    <location>
        <begin position="3958"/>
        <end position="3977"/>
    </location>
</feature>
<dbReference type="InterPro" id="IPR016024">
    <property type="entry name" value="ARM-type_fold"/>
</dbReference>
<dbReference type="SUPFAM" id="SSF47616">
    <property type="entry name" value="GST C-terminal domain-like"/>
    <property type="match status" value="2"/>
</dbReference>
<organism evidence="3 4">
    <name type="scientific">Perkinsus olseni</name>
    <name type="common">Perkinsus atlanticus</name>
    <dbReference type="NCBI Taxonomy" id="32597"/>
    <lineage>
        <taxon>Eukaryota</taxon>
        <taxon>Sar</taxon>
        <taxon>Alveolata</taxon>
        <taxon>Perkinsozoa</taxon>
        <taxon>Perkinsea</taxon>
        <taxon>Perkinsida</taxon>
        <taxon>Perkinsidae</taxon>
        <taxon>Perkinsus</taxon>
    </lineage>
</organism>
<dbReference type="Pfam" id="PF02259">
    <property type="entry name" value="FAT"/>
    <property type="match status" value="1"/>
</dbReference>
<feature type="region of interest" description="Disordered" evidence="1">
    <location>
        <begin position="554"/>
        <end position="579"/>
    </location>
</feature>
<dbReference type="CDD" id="cd00570">
    <property type="entry name" value="GST_N_family"/>
    <property type="match status" value="2"/>
</dbReference>
<dbReference type="Pfam" id="PF13409">
    <property type="entry name" value="GST_N_2"/>
    <property type="match status" value="2"/>
</dbReference>
<feature type="region of interest" description="Disordered" evidence="1">
    <location>
        <begin position="811"/>
        <end position="916"/>
    </location>
</feature>
<dbReference type="GO" id="GO:0005737">
    <property type="term" value="C:cytoplasm"/>
    <property type="evidence" value="ECO:0007669"/>
    <property type="project" value="TreeGrafter"/>
</dbReference>
<feature type="region of interest" description="Disordered" evidence="1">
    <location>
        <begin position="634"/>
        <end position="668"/>
    </location>
</feature>
<dbReference type="SUPFAM" id="SSF48371">
    <property type="entry name" value="ARM repeat"/>
    <property type="match status" value="1"/>
</dbReference>
<dbReference type="Gene3D" id="3.40.50.12780">
    <property type="entry name" value="N-terminal domain of ligase-like"/>
    <property type="match status" value="1"/>
</dbReference>
<feature type="compositionally biased region" description="Polar residues" evidence="1">
    <location>
        <begin position="4898"/>
        <end position="4919"/>
    </location>
</feature>
<feature type="compositionally biased region" description="Basic and acidic residues" evidence="1">
    <location>
        <begin position="856"/>
        <end position="883"/>
    </location>
</feature>
<dbReference type="EMBL" id="JABAHT010000023">
    <property type="protein sequence ID" value="KAF4669481.1"/>
    <property type="molecule type" value="Genomic_DNA"/>
</dbReference>
<name>A0A7J6MEQ1_PEROL</name>
<feature type="compositionally biased region" description="Basic and acidic residues" evidence="1">
    <location>
        <begin position="704"/>
        <end position="713"/>
    </location>
</feature>
<dbReference type="Gene3D" id="3.40.30.10">
    <property type="entry name" value="Glutaredoxin"/>
    <property type="match status" value="2"/>
</dbReference>
<comment type="caution">
    <text evidence="3">The sequence shown here is derived from an EMBL/GenBank/DDBJ whole genome shotgun (WGS) entry which is preliminary data.</text>
</comment>
<sequence>MTATGIEGFPRLRFLTSDFCPFAQRARIALEWFKMPYEKIEALSLPEGAANYEKHPLLLEKNPKGLVPTLVVNWPDGREEVVTESLVVVEYIDDLAAKFGLKGTPLLPRDDTAERQRILKAASFYNENITSPFYAVLMRGDKTEFEKIVAGAEKFVAEMRGPFFNGPEMCLVDIAAYPWIQRSFLLGHYKDPIFTLSRGSQPQLSKLFDWLDRMSAADAVKTTDMPPEYYIKAYERYASGKASSKYELLRLTVFRSGLLDTYFGTMTATEINGFPRLRFLTSDFSPFSQRARIALDWFKMPYEPIEGMSSPAAGVKYEKHPLLVEKNPKGLIPTLVVNWPDGREEVVTQSLAMVEYIDDLAAKFGLKGTPLLPRDDTAEKQRIVKAASLYNENIASPFYAVLMRNDKAEFDKMVAGAEKFVAEMRGPFFNGPEMSLVDVTIYPWIQRSFLLGHYKGGTLDLSRESQPQLGKLFDWYDRMSAVDEVKATIMPPDYFIKVYAKLAEGVAFSQISKQLRKQKAKEIKRQREEQQDAAAAAKGRIGGQTHGSRMLTVREAPAGRSSKKLEPKTEASRQAEEMKKVNQMCKRMLIQTGRLAFPEQCRRGAVVDADGSRPKRLFAKQLTESAEEMMRKLEEEPANVAQGDTAATADDSGEKGSRPLSRSNTDGNEEEITAGLKNLFATTAGEVQAKEEYVTKEVGRFEELKADQERSESADEESDGDSDVSETTRILRHMYNNPQRDTRLPSRTLSRSKSSFGMLSVVSKALTWKSLFRKASKTAIDPSEPDLYDKAQKELQDRMLIVTRKLQAAELRTSDRGHRASSPEQRCSFGVQAPRPPTQTTDLAKSARQASRRRKQAEAARRQEAKAKAALELQRKEEEDRRVVVTLPSSDADDSSNDEDSSSEASSSDRASEAPTVVEELQMQLRARARHQSFEATLSLERLKVPLLRYAVAAIVVHPHPDRDSSLSGMHGPVVLSDRMRAILEEALPEAARYISSPSEGRVREKIQVMDLATNKPDYPLLVDLPPPLRNARPVDAGVGVLHARLLQVNADQDLPDSVLVTVDSDNTLKIVDHYSGRVLSSTTVEVDASKVDSMMVYSSTEEKIVALVSADEERVVIYDLLIRTADSTELEASCELRSSWSLSEAVRGEVGDTEQCHASAEGAKPCSVHAPRGYRVTAATYTARERFVSFYVFGTSSGHITVYTREGKFQGRLLVTRSVGGVLDLGQGGAYGSQPWWLSKKEFGHFSVPTLDSMSRAPCGGWSGNASSIFVERYGSRVAFVSMTDGEVWVYATQNRAHRHTSKICDLLYKMPRIPVPSDDYVNRVFVSGSLALIGPVRRPFADHKPHSSIRVKNSLYLVNLAELETGNYPTAIGYRVDLANGTPLAFMDYFVYHPRQWLQRTAHVEQHSSWAPEAPAGILDATIGFITEEKRVILADLSVQEPYRQPRHRSDQGWWAAAVSKVDRILFALIGVGGVVLYQFRKHNNLGMRDATDTPEEIDECNNLPDEPAAVHNASLVLSVGDVAITLSSLTTITPKNLLESLIRDLSEVLGSIPSYDILAFFFALYAWDGELSLSMLRRSFERSSSAAGTLHAALRSIKKTRVGLWLPPGACESSITARWALWGRECTVVPLPYSDSESARQMAADSRTRSILVDTANKETVEFCRSLGAALLPMDRLISSVPAVESSDHLPNHGPVHLPSISYYHIGKQCPLEGHQLDSRARNTVALLDLNERDCVLVCGSGDAGADFEDLQAAQRAGAGMVNFSAESPEDIVVAARESKATVIVGDCGKLKEVTEVMVRMDPLYREELLQDLRMVVCDLPWRHSSVVKSMVEEMKTKWQEAARGKGPAITWRARLGETGSLFLVSSELRVLKSIQHTTPEPVEFAVDPDSHELCVKAEHLCAPGYFERARSTGSEFSSELGFLSGVTARMSGNSVEEVGGLVAQPAELYYTRLGRNETRRDLMKADWRVKTVPMQVFYWARAKKGQVYMSVKHNNKTIYRSRYFRHIHKSQGHLLNMLPSPSASPSSSSSAVDEQYKSGLAQETSKLRSLMVELNSARARSETALLTGGLTSEKSTVEGLEKSIGERVISISNMYGADNGLLTEEQKSAFYNHTVPLLREYVDRSNQGKLVSPIETRRQSLQASMTVLYRVEGKEQLDVLTALFKTFSETIALSVGEITRSAYSGSNGRLPEEGLRSYRGIGAMAVQGQATILTALLNRQASSSTGLPIGVPMEQLSMLIGHLTTVLATVPALAQGQQVSGRVLFDALDLISQVVPIIEVIFDIANGIAEDPTNMKQSAKKCAEALSSVLNFGRVDLARMLSGSTLECVKAASDILALAHYRAASFIVANNERTAAATAKSAEASAARSWMHCDFPGCPGRLVGSFAFLLSRPEGPRGMTDALSYRWDLLGLFKRFLVLEGQQCATELEEKLEGILDEQLMTGASSGVHQDIDLSARDYLRAMVLSIQSDVLLILRSKLSMQQTAKAVNLFCGYLLDDTRSFASRTASVSLLLSLADQTINKPIDELKGQQPEQPSGPQPGTPPGSASMPDRRGKTPQSPSSAAFNGILLKLFATVTVSFERLTGEIDRLIDAIVLAGEGIYLVDDEDVEKKSQVPPVLLRWADRARHTVNSAWAISKVARLMAPQCDWAACAAGSTEIAVALNVRCGTTGPLPVIPLATIVTGVGQLRELARALISLSKPIQWSMANKCPPSVARSRECLDMLDRYLVGGMKLCHLVATATSLQHLATSMSLHARKPGADSLLKMGDQKAFTAEGMFGMMVQSSNAEEQALLDAFGGVFQHLSKASFTDLFAYRFSWLLRVVSVNNIALVLTQQFMSQSYTSPAFTEVLVALSVHRMEEIFAFNEKEPEAMDRGIPREWFNPRYQVVDKVLDGQSGKEEAQQDSVGQARLDRFEAFRDPFGKLLGGDVLAQPCELAYQAGNDPNDPYIQCVKFYGLRENCDGMPNACFTFDSGSVLLRLYKWVMKCVAHFSVSGGPTMSSQIIDIVTECLQLAQSTLAGEPNNVVGIVKTAFRAITKGGNLYDIPELQELVDPIIDYVTQLTAVPENSLPEWCRSGLLEIALSIPVDFNSHLAARLNKLVPILTKALEHDYSRFDVTDSTKSPHGPELTVQALTFLDHCLELHHDISHPAFIAEGNASTSSWRGIGGTSPSSVLSALMKLTMPPCGEVVHTQHHSQAMAIRAFKAFGKLGTRSHVLLLADGVTCEMRPQPSLGEVGGGEEQLQLYFTIKTGQGHDGASEVSMPMEAASEVAIGLLRAHAVQVKKWMRSDGTPLTTIYEDPAPPPKRKLTLAVFLCQTMAANSDLYGEEGAAPISNWQLKRCIEGLVLSVVVCKICSLPEDVANSAEVCLRTAITTITGRGVPQAKQLISSLLDLADNHPAFSRISDTILGCIRSMTDHNAVTKAMVLDMALDRVVSSMACSRKCSAGRIVLEALHEDSEGVTEDFVVKAMEAAFDLNANAVRGTGGSTEWLDARKLSESMVDACLHRVDEESPALVEVMVSSLLNPCTEDPLAEAALAKYAGKVGQELSDVLSTSDSLSGIFTAGDPGKSQGDDQRILQGLCTVLACQNPPFAKVLTKWIPGDFLDILRRLDDANLPAAPLQLEKAMEAKARVSPVFDDLEQTHVMVLAIRAAKLLLINPALKGLVGQSGLCSLDASLQTAAPTVAADTLPKPQGRPHRCCLREWITMWMLRRLLVIEQPNPPVIDAAFYALQVVSERASISLSASLSRSVLNPLLRSLLDMLKVQIQWRWKNLAMVTKQFCRVIAVVMSNKDTGNQVSSWARDSLVGRLDVICGSLTRTVGGSLGSDAPAAPGGGTWLFRGPSSLEAAANTAAGGTSLACQSGLCRADLVECAVLLRALSAVVKPEDEVEVTSTMTKILPVVIRLLNSGLPHMTNQESLLFDPLSEVLLDVLNDWADPASRYIVRIILSSQSQTPSPKQTPSDSPADRPLSSSTSALISYVEALLAKAYAKPSRWRSLIDSLEQCVPAAITSAFKAVGIPEDCSTVEALTPLQLSVATSAVKLAAGVSAADDDFLITSYALGDGPSLMKILVSLGKIGDARSKQTAHIPFASTLINTTVTSDLAACYVAFLRSSKVPTCDAMRVEVLLQLCSLLSVESKVWDTSPAGSGLCDPARWSLEERVTLVNAWLECFVDDNTRVAFTLTLLDCLLPLITVDVLEALDLDEVTAKLFEGDHVKSESLKVAAIRLGLSFVSLEGPVESKAVNVEPLRASLISACLNVIQTSKAVSEAKWSFTALVELLNHTEQANSATACRTILDALRDHMVNSVSSSKGKLRAQLPLLLNQPLDRFLRSLPRHLGSPDPSPAGSKPSAPDWRKSILELVMSDDNDSAASILGWKAVIACKEDFAEFVNDLLQPALCTMWRFGAAMEFEPTKLSEHDLNCRRFSLDIADCLLGMLLKSDVTVGDDSALSYLAEFYFHMAVSTAHSTSAFEDPLSEYNIARASPDHIVTTQRKTGTVSAYPDCPLGSVCENPTQPGGNPAMPPMASAPHLLGTATHLGASASQLTNTCVQRFLEINAGPSKVGGVTLDTAISRLAAQSLIMKTFTAPTNGGSLDGGPTNAAGLSFREELNRYNRILITSIRLISVMAPGAAKDSSKLVDFCHQCLSMALITTERSIATELSSLLRIIIPRLPCPLPPEAVMERCKTSGNPRGSPTSCRHAYQSTLVDGQSVDGEVIVPFYMTLADGIASALAVLAKHKSKGVAAYNPTTLSGSAPQRYCVTPTAGTKAFEALLTSVEPEVAVAWLECFRKGLRRAAKAGVFELVTVIAPKAIHQLLLQEAKDRLSVQLGRTMAMDDSPDDLDMGVDPSKLVHSYAGSGWLAQIEALPNALARAVRLYSLVLLGLPRPGTTADSHPPTTEGQPSPQMPSQIPTPEHHEFQALLVFTLEVLSPLVTLAQDAQGASGSVVNVLQSYHILPSSASHSATMQTYGVPAVLQPLVVVPLLVFCFQSFKRCIMGEAFITEDPLLLSDETSSGGLSKFGKWLRDTHPGSFIGLWETHREEAVLEDGLDSLLRIARAADGMQTLRACDQVTSERLYNFIPQAGLPTPATTGLVSGRNGEPSARGMWPVASRSLLYRLIVTELVCPLCEYLRRTVGPGDLEIEAAEMAMSSLLIGCTSWDLDVRKRCIESIFENYMPGSAKSKIDDRLVWALSRLNWECVSDRYFIPALLDLVLLPCELPESTSQSLNDTAMWPSEIKEALEKISGPRERLMLVHETYSGSADVAHELWIQLFPQLASNRAVRACQYLLRETLLAGLNRCEGCEGIDPIILIQCACDHRCWSLASEALRQMAVGNDDMPAMESWWAVLDLCRRTGDAETKVWARRAMGVEDAVVQADTLALHGRWVDAQSLIESWLSQQQHYPGQTRVDDETVKAACSVWESCSKELTWWNINGKGEESCIFGDRPLLELEMASRTQDWKTIQESVGKYDWSSYPQMKLRSAYFAHSQYDNVAGPDSQKKKSEMLLDVEQTSQRVWNQLLNMWIGRVGGCLSACSSRTRAPTMPFSIGMDQSRDVLPMLQQFIELQEASHMLEQLRHVIAMSLPHLTPAGVQAKAGSSKICAVPDLSGQLQIWRNRVPSRAEPMSVWGEIFTWRQFAFHLAKRLCRDVDPSETNLPSDVAAVRGNQGLQPVHSAYVQDSAWSNIRMSMAARRLGLPLVAHHFLENYAVDRRTEAYPGCQDERVWSIVEGTKLAITSGDGDEQRRTLAAMNSASWIDTLGMKQVSHIVCLEGNIHHGLGAGASAEQLYSTSLALDPTSSDAWENLATLLWLREGDPPARAAAITAALQAVGLDTSLGYTFIPRVLRDLMDRGENDSVVDAFATYATEVPLAVWLRWTPRLLELLVDGSEAEASRCAKKLLLALAAEYPQRVYYRTAAFTAQLADREDARSARAHAVCQEIIQTVERTAPECVEFSKALLECVAPQPLEQAASEAAEVLSAIKRRPMNPLPSPDDLGLLASAAGMPVEKRDLTTLAGLESFCSEVLSECKKYQQEQQPSIAHFKALRRSHWRPHLEVPWLAACQNRALLAGPGIAVAESRAFPTLAGVAGALKYVTPAGSGRSPLSPKVRQITLIGSNGRRYYWVSRTTRRGGRAPTPRLSGGPGQFVGALNGFLQKSNDPTTYSPGLARLHCVDVIPLPSKDCWLEESTCPTGWYTSIQQSLMEVLDIDSLIAQCALRDSTNPGPRSYTFITAPGTVAPSDLPAIPATVLKESVLRGCRAAYGLAGGASHAAASQLSEELASQLGLISAVGFILGTDPMSCQPDQCIFSTTLPGSMPVSSVTSWGIGSGLHPIPFRFTRGLCELLGDRNWSTVMPAVMIALAECLVDYKESFLDVVRLELRSQLASTSTPLRPPTPAEVTAEIERRIVLVGQRLDFIAQPGGDIRTYGHHVAELIEKARNGDEIAAVASYDWLPWL</sequence>
<feature type="region of interest" description="Disordered" evidence="1">
    <location>
        <begin position="2531"/>
        <end position="2565"/>
    </location>
</feature>
<proteinExistence type="predicted"/>
<dbReference type="SFLD" id="SFLDG00358">
    <property type="entry name" value="Main_(cytGST)"/>
    <property type="match status" value="1"/>
</dbReference>
<dbReference type="InterPro" id="IPR004045">
    <property type="entry name" value="Glutathione_S-Trfase_N"/>
</dbReference>
<dbReference type="InterPro" id="IPR003151">
    <property type="entry name" value="PIK-rel_kinase_FAT"/>
</dbReference>
<keyword evidence="3" id="KW-0808">Transferase</keyword>
<dbReference type="SUPFAM" id="SSF52833">
    <property type="entry name" value="Thioredoxin-like"/>
    <property type="match status" value="2"/>
</dbReference>
<gene>
    <name evidence="3" type="primary">GSTU1_1</name>
    <name evidence="3" type="ORF">FOZ61_003985</name>
</gene>
<dbReference type="OrthoDB" id="4951845at2759"/>
<evidence type="ECO:0000313" key="3">
    <source>
        <dbReference type="EMBL" id="KAF4669481.1"/>
    </source>
</evidence>
<protein>
    <submittedName>
        <fullName evidence="3">Glutathione S-transferase U1</fullName>
    </submittedName>
</protein>
<reference evidence="3 4" key="1">
    <citation type="submission" date="2020-04" db="EMBL/GenBank/DDBJ databases">
        <title>Perkinsus olseni comparative genomics.</title>
        <authorList>
            <person name="Bogema D.R."/>
        </authorList>
    </citation>
    <scope>NUCLEOTIDE SEQUENCE [LARGE SCALE GENOMIC DNA]</scope>
    <source>
        <strain evidence="3">ATCC PRA-179</strain>
    </source>
</reference>
<feature type="region of interest" description="Disordered" evidence="1">
    <location>
        <begin position="2019"/>
        <end position="2042"/>
    </location>
</feature>
<dbReference type="InterPro" id="IPR036282">
    <property type="entry name" value="Glutathione-S-Trfase_C_sf"/>
</dbReference>
<dbReference type="Gene3D" id="1.20.1050.10">
    <property type="match status" value="2"/>
</dbReference>
<dbReference type="Pfam" id="PF20175">
    <property type="entry name" value="Tra1_central"/>
    <property type="match status" value="2"/>
</dbReference>
<feature type="domain" description="GST N-terminal" evidence="2">
    <location>
        <begin position="10"/>
        <end position="100"/>
    </location>
</feature>
<feature type="region of interest" description="Disordered" evidence="1">
    <location>
        <begin position="4896"/>
        <end position="4920"/>
    </location>
</feature>
<dbReference type="InterPro" id="IPR040079">
    <property type="entry name" value="Glutathione_S-Trfase"/>
</dbReference>
<feature type="domain" description="GST N-terminal" evidence="2">
    <location>
        <begin position="275"/>
        <end position="365"/>
    </location>
</feature>
<dbReference type="SFLD" id="SFLDS00019">
    <property type="entry name" value="Glutathione_Transferase_(cytos"/>
    <property type="match status" value="1"/>
</dbReference>
<feature type="region of interest" description="Disordered" evidence="1">
    <location>
        <begin position="704"/>
        <end position="727"/>
    </location>
</feature>
<evidence type="ECO:0000313" key="4">
    <source>
        <dbReference type="Proteomes" id="UP000570595"/>
    </source>
</evidence>
<dbReference type="InterPro" id="IPR042099">
    <property type="entry name" value="ANL_N_sf"/>
</dbReference>
<feature type="compositionally biased region" description="Low complexity" evidence="1">
    <location>
        <begin position="2023"/>
        <end position="2035"/>
    </location>
</feature>
<feature type="compositionally biased region" description="Basic and acidic residues" evidence="1">
    <location>
        <begin position="563"/>
        <end position="579"/>
    </location>
</feature>
<feature type="region of interest" description="Disordered" evidence="1">
    <location>
        <begin position="526"/>
        <end position="545"/>
    </location>
</feature>
<feature type="compositionally biased region" description="Low complexity" evidence="1">
    <location>
        <begin position="3958"/>
        <end position="3970"/>
    </location>
</feature>
<dbReference type="PANTHER" id="PTHR43968">
    <property type="match status" value="1"/>
</dbReference>
<dbReference type="PANTHER" id="PTHR43968:SF6">
    <property type="entry name" value="GLUTATHIONE S-TRANSFERASE OMEGA"/>
    <property type="match status" value="1"/>
</dbReference>